<dbReference type="RefSeq" id="WP_274494863.1">
    <property type="nucleotide sequence ID" value="NZ_CP118166.1"/>
</dbReference>
<dbReference type="InterPro" id="IPR027417">
    <property type="entry name" value="P-loop_NTPase"/>
</dbReference>
<dbReference type="GO" id="GO:0003824">
    <property type="term" value="F:catalytic activity"/>
    <property type="evidence" value="ECO:0007669"/>
    <property type="project" value="InterPro"/>
</dbReference>
<dbReference type="InterPro" id="IPR052735">
    <property type="entry name" value="NAD_biosynth-regulator"/>
</dbReference>
<feature type="domain" description="NadR/Ttd14 AAA" evidence="2">
    <location>
        <begin position="157"/>
        <end position="319"/>
    </location>
</feature>
<accession>A0AAF0CGV2</accession>
<dbReference type="Pfam" id="PF01467">
    <property type="entry name" value="CTP_transf_like"/>
    <property type="match status" value="1"/>
</dbReference>
<sequence>MTTRGFLLGKFMPPHRGHLFICDTARRMVDELTVLVCSTDDEPVSGKARYLWMQEAVPYANVLHLHRDLPQQPEDHPDFWRIWREVIREFHPEPIDRVFAGEPYGFRLAEELGAEPVIIDPDREAFSVSGTAIRDNPAAHWNDLAAPARSGFQKRLTILGPESTGKSRLAAHLAEKFRTRMMPEYGRAYDVYYKQSHHAKGTHWTGEDLMVLAETHAAMRAALSPLAGPLLIEDTDAIQTAVWAEHLLGEPLPALERFAGEDPADHYLLLSPDTPWADDGVRYAGAPETRQWFFDTAKARLDALELSYDVISGAEWEKRTADAERAAEALLTAPVVAGHHG</sequence>
<proteinExistence type="predicted"/>
<keyword evidence="4" id="KW-1185">Reference proteome</keyword>
<dbReference type="SUPFAM" id="SSF52374">
    <property type="entry name" value="Nucleotidylyl transferase"/>
    <property type="match status" value="1"/>
</dbReference>
<dbReference type="Gene3D" id="3.40.50.620">
    <property type="entry name" value="HUPs"/>
    <property type="match status" value="1"/>
</dbReference>
<name>A0AAF0CGV2_9PROT</name>
<dbReference type="InterPro" id="IPR038727">
    <property type="entry name" value="NadR/Ttd14_AAA_dom"/>
</dbReference>
<protein>
    <submittedName>
        <fullName evidence="3">AAA family ATPase</fullName>
    </submittedName>
</protein>
<dbReference type="Gene3D" id="3.40.50.300">
    <property type="entry name" value="P-loop containing nucleotide triphosphate hydrolases"/>
    <property type="match status" value="1"/>
</dbReference>
<evidence type="ECO:0000313" key="3">
    <source>
        <dbReference type="EMBL" id="WDI32909.1"/>
    </source>
</evidence>
<organism evidence="3 4">
    <name type="scientific">Hyphococcus flavus</name>
    <dbReference type="NCBI Taxonomy" id="1866326"/>
    <lineage>
        <taxon>Bacteria</taxon>
        <taxon>Pseudomonadati</taxon>
        <taxon>Pseudomonadota</taxon>
        <taxon>Alphaproteobacteria</taxon>
        <taxon>Parvularculales</taxon>
        <taxon>Parvularculaceae</taxon>
        <taxon>Hyphococcus</taxon>
    </lineage>
</organism>
<dbReference type="AlphaFoldDB" id="A0AAF0CGV2"/>
<dbReference type="SUPFAM" id="SSF52540">
    <property type="entry name" value="P-loop containing nucleoside triphosphate hydrolases"/>
    <property type="match status" value="1"/>
</dbReference>
<evidence type="ECO:0000259" key="2">
    <source>
        <dbReference type="Pfam" id="PF13521"/>
    </source>
</evidence>
<reference evidence="3" key="1">
    <citation type="submission" date="2023-02" db="EMBL/GenBank/DDBJ databases">
        <title>Genome sequence of Hyphococcus flavus.</title>
        <authorList>
            <person name="Rong J.-C."/>
            <person name="Zhao Q."/>
            <person name="Yi M."/>
            <person name="Wu J.-Y."/>
        </authorList>
    </citation>
    <scope>NUCLEOTIDE SEQUENCE</scope>
    <source>
        <strain evidence="3">MCCC 1K03223</strain>
    </source>
</reference>
<dbReference type="Proteomes" id="UP001214043">
    <property type="component" value="Chromosome"/>
</dbReference>
<dbReference type="PANTHER" id="PTHR37512">
    <property type="entry name" value="TRIFUNCTIONAL NAD BIOSYNTHESIS/REGULATOR PROTEIN NADR"/>
    <property type="match status" value="1"/>
</dbReference>
<dbReference type="InterPro" id="IPR014729">
    <property type="entry name" value="Rossmann-like_a/b/a_fold"/>
</dbReference>
<dbReference type="NCBIfam" id="TIGR00125">
    <property type="entry name" value="cyt_tran_rel"/>
    <property type="match status" value="1"/>
</dbReference>
<dbReference type="KEGG" id="hfl:PUV54_06820"/>
<dbReference type="PANTHER" id="PTHR37512:SF1">
    <property type="entry name" value="NADR_TTD14 AAA DOMAIN-CONTAINING PROTEIN"/>
    <property type="match status" value="1"/>
</dbReference>
<feature type="domain" description="Cytidyltransferase-like" evidence="1">
    <location>
        <begin position="8"/>
        <end position="135"/>
    </location>
</feature>
<dbReference type="InterPro" id="IPR004821">
    <property type="entry name" value="Cyt_trans-like"/>
</dbReference>
<evidence type="ECO:0000259" key="1">
    <source>
        <dbReference type="Pfam" id="PF01467"/>
    </source>
</evidence>
<gene>
    <name evidence="3" type="ORF">PUV54_06820</name>
</gene>
<dbReference type="EMBL" id="CP118166">
    <property type="protein sequence ID" value="WDI32909.1"/>
    <property type="molecule type" value="Genomic_DNA"/>
</dbReference>
<evidence type="ECO:0000313" key="4">
    <source>
        <dbReference type="Proteomes" id="UP001214043"/>
    </source>
</evidence>
<dbReference type="Pfam" id="PF13521">
    <property type="entry name" value="AAA_28"/>
    <property type="match status" value="1"/>
</dbReference>